<evidence type="ECO:0000256" key="9">
    <source>
        <dbReference type="RuleBase" id="RU003357"/>
    </source>
</evidence>
<name>A0A1E3M127_9SPHN</name>
<dbReference type="PANTHER" id="PTHR47234">
    <property type="match status" value="1"/>
</dbReference>
<evidence type="ECO:0000259" key="11">
    <source>
        <dbReference type="Pfam" id="PF07715"/>
    </source>
</evidence>
<evidence type="ECO:0000256" key="8">
    <source>
        <dbReference type="PROSITE-ProRule" id="PRU01360"/>
    </source>
</evidence>
<accession>A0A1E3M127</accession>
<keyword evidence="3 8" id="KW-1134">Transmembrane beta strand</keyword>
<evidence type="ECO:0000259" key="10">
    <source>
        <dbReference type="Pfam" id="PF00593"/>
    </source>
</evidence>
<organism evidence="12 13">
    <name type="scientific">Sphingomonas turrisvirgatae</name>
    <dbReference type="NCBI Taxonomy" id="1888892"/>
    <lineage>
        <taxon>Bacteria</taxon>
        <taxon>Pseudomonadati</taxon>
        <taxon>Pseudomonadota</taxon>
        <taxon>Alphaproteobacteria</taxon>
        <taxon>Sphingomonadales</taxon>
        <taxon>Sphingomonadaceae</taxon>
        <taxon>Sphingomonas</taxon>
    </lineage>
</organism>
<dbReference type="EMBL" id="MDDS01000013">
    <property type="protein sequence ID" value="ODP38760.1"/>
    <property type="molecule type" value="Genomic_DNA"/>
</dbReference>
<keyword evidence="4 8" id="KW-0812">Transmembrane</keyword>
<evidence type="ECO:0000256" key="6">
    <source>
        <dbReference type="ARBA" id="ARBA00023136"/>
    </source>
</evidence>
<comment type="subcellular location">
    <subcellularLocation>
        <location evidence="1 8">Cell outer membrane</location>
        <topology evidence="1 8">Multi-pass membrane protein</topology>
    </subcellularLocation>
</comment>
<dbReference type="InterPro" id="IPR037066">
    <property type="entry name" value="Plug_dom_sf"/>
</dbReference>
<keyword evidence="2 8" id="KW-0813">Transport</keyword>
<dbReference type="PANTHER" id="PTHR47234:SF3">
    <property type="entry name" value="SECRETIN_TONB SHORT N-TERMINAL DOMAIN-CONTAINING PROTEIN"/>
    <property type="match status" value="1"/>
</dbReference>
<comment type="similarity">
    <text evidence="8 9">Belongs to the TonB-dependent receptor family.</text>
</comment>
<sequence length="835" mass="88995">MPAVRPSLTPSSSTNNSQYAGGNYLDLRGLGFNRTLVLVDGKRFVPAQIQGPVDINAIPQALIGSIDIVTGGASAAWGSDAVAGVVNFKFDHKLEGFKGSVQGGITDHNDHRNYLASVAFGQSFAGGRGKLLLAGEMAENSGIARQGDRDWGNQGWGIIANPAYTATNQEPRNLLVADARSANLSYGGVINSGPLAGRHFAPDGTLIPFRYGSLRTATGMVGGDGASGSSDLVLEVPLKRRSAYGRLSFEATDSITAYAEASWAQSKTDHPGLTRTDTNIGINIQHPFLQQSVRDAMTAAGIENFTMGRYSRDYGRGMNHIRAETTRFVGGLEGELGGGWSWDAYYTRGQTKNRHRGSNARINANYLFAVDAVTDPATGAAVCRNLAARAAGCVPINLLGDGAPSPQAIDYVTGETWRVWDLTQDAAAVTLRGEPFSTWAGPVSLATGAEWRHETADVTSDPLSAAGSFSTGNTVPWKGEVTVKEAFGELVVPLAADQSWADSLELNVAGRLTDYSTSGTVTTWKVGGTWEVNDDIRFRATRSRDIRAPSMAELFSGATTAQFSPFDPVINQSYSVQTLTRGNASLQPEKADTLTAGVVLSPAFVPNLRVSIDYYDIKLKDAILALSAASIVDRCYRDQPQLCGLITRGADGRIAQVESSPQNLQSVHTRGVDVEIAYRMPVASGNLSLRTLVTYVGKMTLDDGRTVTDLAGSTDQPTIASLGGTPHWRANANATYEAGPTTLSLTGRYVGGGNINNAFTYKDLNVLEHSGRLYVDLSAQYAIIDDGDRKVSLFAGVSNLFDNDPPITGTGGFATVRSLYDVVGRTYTAGVRFRY</sequence>
<proteinExistence type="inferred from homology"/>
<gene>
    <name evidence="12" type="ORF">BFL28_01405</name>
</gene>
<keyword evidence="13" id="KW-1185">Reference proteome</keyword>
<dbReference type="InterPro" id="IPR036942">
    <property type="entry name" value="Beta-barrel_TonB_sf"/>
</dbReference>
<feature type="domain" description="TonB-dependent receptor-like beta-barrel" evidence="10">
    <location>
        <begin position="311"/>
        <end position="800"/>
    </location>
</feature>
<comment type="caution">
    <text evidence="12">The sequence shown here is derived from an EMBL/GenBank/DDBJ whole genome shotgun (WGS) entry which is preliminary data.</text>
</comment>
<evidence type="ECO:0000256" key="3">
    <source>
        <dbReference type="ARBA" id="ARBA00022452"/>
    </source>
</evidence>
<reference evidence="12 13" key="1">
    <citation type="submission" date="2016-08" db="EMBL/GenBank/DDBJ databases">
        <title>Draft genome of the agarase producing Sphingomonas sp. MCT13.</title>
        <authorList>
            <person name="D'Andrea M.M."/>
            <person name="Rossolini G.M."/>
            <person name="Thaller M.C."/>
        </authorList>
    </citation>
    <scope>NUCLEOTIDE SEQUENCE [LARGE SCALE GENOMIC DNA]</scope>
    <source>
        <strain evidence="12 13">MCT13</strain>
    </source>
</reference>
<evidence type="ECO:0000256" key="2">
    <source>
        <dbReference type="ARBA" id="ARBA00022448"/>
    </source>
</evidence>
<dbReference type="Gene3D" id="2.170.130.10">
    <property type="entry name" value="TonB-dependent receptor, plug domain"/>
    <property type="match status" value="1"/>
</dbReference>
<feature type="domain" description="TonB-dependent receptor plug" evidence="11">
    <location>
        <begin position="10"/>
        <end position="85"/>
    </location>
</feature>
<dbReference type="STRING" id="1888892.BFL28_01405"/>
<dbReference type="InterPro" id="IPR012910">
    <property type="entry name" value="Plug_dom"/>
</dbReference>
<dbReference type="PROSITE" id="PS52016">
    <property type="entry name" value="TONB_DEPENDENT_REC_3"/>
    <property type="match status" value="1"/>
</dbReference>
<protein>
    <recommendedName>
        <fullName evidence="14">TonB-dependent receptor</fullName>
    </recommendedName>
</protein>
<dbReference type="Pfam" id="PF00593">
    <property type="entry name" value="TonB_dep_Rec_b-barrel"/>
    <property type="match status" value="1"/>
</dbReference>
<evidence type="ECO:0000313" key="13">
    <source>
        <dbReference type="Proteomes" id="UP000094487"/>
    </source>
</evidence>
<dbReference type="InterPro" id="IPR000531">
    <property type="entry name" value="Beta-barrel_TonB"/>
</dbReference>
<evidence type="ECO:0000256" key="1">
    <source>
        <dbReference type="ARBA" id="ARBA00004571"/>
    </source>
</evidence>
<evidence type="ECO:0008006" key="14">
    <source>
        <dbReference type="Google" id="ProtNLM"/>
    </source>
</evidence>
<evidence type="ECO:0000256" key="4">
    <source>
        <dbReference type="ARBA" id="ARBA00022692"/>
    </source>
</evidence>
<dbReference type="InterPro" id="IPR039426">
    <property type="entry name" value="TonB-dep_rcpt-like"/>
</dbReference>
<dbReference type="Proteomes" id="UP000094487">
    <property type="component" value="Unassembled WGS sequence"/>
</dbReference>
<evidence type="ECO:0000313" key="12">
    <source>
        <dbReference type="EMBL" id="ODP38760.1"/>
    </source>
</evidence>
<dbReference type="SUPFAM" id="SSF56935">
    <property type="entry name" value="Porins"/>
    <property type="match status" value="1"/>
</dbReference>
<keyword evidence="5 9" id="KW-0798">TonB box</keyword>
<dbReference type="Pfam" id="PF07715">
    <property type="entry name" value="Plug"/>
    <property type="match status" value="1"/>
</dbReference>
<keyword evidence="7 8" id="KW-0998">Cell outer membrane</keyword>
<dbReference type="Gene3D" id="2.40.170.20">
    <property type="entry name" value="TonB-dependent receptor, beta-barrel domain"/>
    <property type="match status" value="1"/>
</dbReference>
<dbReference type="GO" id="GO:0009279">
    <property type="term" value="C:cell outer membrane"/>
    <property type="evidence" value="ECO:0007669"/>
    <property type="project" value="UniProtKB-SubCell"/>
</dbReference>
<evidence type="ECO:0000256" key="5">
    <source>
        <dbReference type="ARBA" id="ARBA00023077"/>
    </source>
</evidence>
<dbReference type="AlphaFoldDB" id="A0A1E3M127"/>
<keyword evidence="6 8" id="KW-0472">Membrane</keyword>
<evidence type="ECO:0000256" key="7">
    <source>
        <dbReference type="ARBA" id="ARBA00023237"/>
    </source>
</evidence>